<dbReference type="NCBIfam" id="NF003952">
    <property type="entry name" value="PRK05450.1-5"/>
    <property type="match status" value="1"/>
</dbReference>
<dbReference type="GO" id="GO:0005829">
    <property type="term" value="C:cytosol"/>
    <property type="evidence" value="ECO:0007669"/>
    <property type="project" value="TreeGrafter"/>
</dbReference>
<keyword evidence="2" id="KW-0548">Nucleotidyltransferase</keyword>
<dbReference type="NCBIfam" id="TIGR00466">
    <property type="entry name" value="kdsB"/>
    <property type="match status" value="1"/>
</dbReference>
<name>A0A381P6Z3_9ZZZZ</name>
<dbReference type="InterPro" id="IPR004528">
    <property type="entry name" value="KdsB"/>
</dbReference>
<dbReference type="CDD" id="cd02517">
    <property type="entry name" value="CMP-KDO-Synthetase"/>
    <property type="match status" value="1"/>
</dbReference>
<reference evidence="3" key="1">
    <citation type="submission" date="2018-05" db="EMBL/GenBank/DDBJ databases">
        <authorList>
            <person name="Lanie J.A."/>
            <person name="Ng W.-L."/>
            <person name="Kazmierczak K.M."/>
            <person name="Andrzejewski T.M."/>
            <person name="Davidsen T.M."/>
            <person name="Wayne K.J."/>
            <person name="Tettelin H."/>
            <person name="Glass J.I."/>
            <person name="Rusch D."/>
            <person name="Podicherti R."/>
            <person name="Tsui H.-C.T."/>
            <person name="Winkler M.E."/>
        </authorList>
    </citation>
    <scope>NUCLEOTIDE SEQUENCE</scope>
</reference>
<evidence type="ECO:0000256" key="1">
    <source>
        <dbReference type="ARBA" id="ARBA00022679"/>
    </source>
</evidence>
<protein>
    <recommendedName>
        <fullName evidence="4">3-deoxy-manno-octulosonate cytidylyltransferase</fullName>
    </recommendedName>
</protein>
<dbReference type="AlphaFoldDB" id="A0A381P6Z3"/>
<keyword evidence="1" id="KW-0808">Transferase</keyword>
<dbReference type="InterPro" id="IPR003329">
    <property type="entry name" value="Cytidylyl_trans"/>
</dbReference>
<sequence length="238" mass="26900">MSVIGVIPARLDSERFPRKILTPVNGKPMVMCVAERAMNASLLDEVIIAVDSEEVYKEINKFNVKVVMTAKDHLSGSDRIAEVVENRDVDIVVNIQGDEPMLDPKIIDGLVNEFDDSSTSMTTAVSTDISPKDFFNSNIVKVLLDENRDAIGFRRDLFQEKIGGWYRHVGLYAYRKDTLLKFAGLPTSENEKKFHLEQLRALDNGIPIRAVITDYPYRGVDVEEDLNVIIKMNKHEKS</sequence>
<dbReference type="Pfam" id="PF02348">
    <property type="entry name" value="CTP_transf_3"/>
    <property type="match status" value="1"/>
</dbReference>
<dbReference type="GO" id="GO:0008690">
    <property type="term" value="F:3-deoxy-manno-octulosonate cytidylyltransferase activity"/>
    <property type="evidence" value="ECO:0007669"/>
    <property type="project" value="InterPro"/>
</dbReference>
<accession>A0A381P6Z3</accession>
<evidence type="ECO:0008006" key="4">
    <source>
        <dbReference type="Google" id="ProtNLM"/>
    </source>
</evidence>
<dbReference type="PANTHER" id="PTHR42866:SF2">
    <property type="entry name" value="3-DEOXY-MANNO-OCTULOSONATE CYTIDYLYLTRANSFERASE, MITOCHONDRIAL"/>
    <property type="match status" value="1"/>
</dbReference>
<dbReference type="Gene3D" id="3.90.550.10">
    <property type="entry name" value="Spore Coat Polysaccharide Biosynthesis Protein SpsA, Chain A"/>
    <property type="match status" value="1"/>
</dbReference>
<proteinExistence type="predicted"/>
<organism evidence="3">
    <name type="scientific">marine metagenome</name>
    <dbReference type="NCBI Taxonomy" id="408172"/>
    <lineage>
        <taxon>unclassified sequences</taxon>
        <taxon>metagenomes</taxon>
        <taxon>ecological metagenomes</taxon>
    </lineage>
</organism>
<dbReference type="SUPFAM" id="SSF53448">
    <property type="entry name" value="Nucleotide-diphospho-sugar transferases"/>
    <property type="match status" value="1"/>
</dbReference>
<evidence type="ECO:0000256" key="2">
    <source>
        <dbReference type="ARBA" id="ARBA00022695"/>
    </source>
</evidence>
<gene>
    <name evidence="3" type="ORF">METZ01_LOCUS15560</name>
</gene>
<evidence type="ECO:0000313" key="3">
    <source>
        <dbReference type="EMBL" id="SUZ62706.1"/>
    </source>
</evidence>
<dbReference type="PANTHER" id="PTHR42866">
    <property type="entry name" value="3-DEOXY-MANNO-OCTULOSONATE CYTIDYLYLTRANSFERASE"/>
    <property type="match status" value="1"/>
</dbReference>
<dbReference type="InterPro" id="IPR029044">
    <property type="entry name" value="Nucleotide-diphossugar_trans"/>
</dbReference>
<dbReference type="EMBL" id="UINC01000887">
    <property type="protein sequence ID" value="SUZ62706.1"/>
    <property type="molecule type" value="Genomic_DNA"/>
</dbReference>